<keyword evidence="7 10" id="KW-0648">Protein biosynthesis</keyword>
<dbReference type="NCBIfam" id="NF006625">
    <property type="entry name" value="PRK09194.1"/>
    <property type="match status" value="1"/>
</dbReference>
<dbReference type="Pfam" id="PF04073">
    <property type="entry name" value="tRNA_edit"/>
    <property type="match status" value="1"/>
</dbReference>
<comment type="subcellular location">
    <subcellularLocation>
        <location evidence="1 10">Cytoplasm</location>
    </subcellularLocation>
</comment>
<dbReference type="FunFam" id="3.30.930.10:FF:000015">
    <property type="entry name" value="Proline--tRNA ligase"/>
    <property type="match status" value="1"/>
</dbReference>
<accession>A0A1B8QE25</accession>
<dbReference type="GO" id="GO:0006433">
    <property type="term" value="P:prolyl-tRNA aminoacylation"/>
    <property type="evidence" value="ECO:0007669"/>
    <property type="project" value="UniProtKB-UniRule"/>
</dbReference>
<dbReference type="NCBIfam" id="TIGR00409">
    <property type="entry name" value="proS_fam_II"/>
    <property type="match status" value="1"/>
</dbReference>
<dbReference type="Proteomes" id="UP000092508">
    <property type="component" value="Unassembled WGS sequence"/>
</dbReference>
<dbReference type="GO" id="GO:0005524">
    <property type="term" value="F:ATP binding"/>
    <property type="evidence" value="ECO:0007669"/>
    <property type="project" value="UniProtKB-UniRule"/>
</dbReference>
<evidence type="ECO:0000313" key="12">
    <source>
        <dbReference type="EMBL" id="OBX79935.1"/>
    </source>
</evidence>
<dbReference type="InterPro" id="IPR050062">
    <property type="entry name" value="Pro-tRNA_synthetase"/>
</dbReference>
<dbReference type="Gene3D" id="3.30.930.10">
    <property type="entry name" value="Bira Bifunctional Protein, Domain 2"/>
    <property type="match status" value="2"/>
</dbReference>
<keyword evidence="4 10" id="KW-0436">Ligase</keyword>
<protein>
    <recommendedName>
        <fullName evidence="10">Proline--tRNA ligase</fullName>
        <ecNumber evidence="10">6.1.1.15</ecNumber>
    </recommendedName>
    <alternativeName>
        <fullName evidence="10">Prolyl-tRNA synthetase</fullName>
        <shortName evidence="10">ProRS</shortName>
    </alternativeName>
</protein>
<reference evidence="12 13" key="1">
    <citation type="submission" date="2016-06" db="EMBL/GenBank/DDBJ databases">
        <title>Draft genome of Moraxella atlantae CCUG 66109.</title>
        <authorList>
            <person name="Salva-Serra F."/>
            <person name="Engstrom-Jakobsson H."/>
            <person name="Thorell K."/>
            <person name="Gonzales-Siles L."/>
            <person name="Karlsson R."/>
            <person name="Boulund F."/>
            <person name="Engstrand L."/>
            <person name="Kristiansson E."/>
            <person name="Moore E."/>
        </authorList>
    </citation>
    <scope>NUCLEOTIDE SEQUENCE [LARGE SCALE GENOMIC DNA]</scope>
    <source>
        <strain evidence="12 13">CCUG 66109</strain>
    </source>
</reference>
<evidence type="ECO:0000259" key="11">
    <source>
        <dbReference type="PROSITE" id="PS50862"/>
    </source>
</evidence>
<dbReference type="PANTHER" id="PTHR42753">
    <property type="entry name" value="MITOCHONDRIAL RIBOSOME PROTEIN L39/PROLYL-TRNA LIGASE FAMILY MEMBER"/>
    <property type="match status" value="1"/>
</dbReference>
<sequence>MRASQFTFATLKEIPSDADIVSSQLMIRAGLIRKLASGLYTWLPMGLRTLKKVQTIIREEMDAAGAQELLMPVTQPAELWQESGRFGAYGPELLRFQDRHQRDFVLGPTHEEVITDIARALLKSYKQLPVNYYQIQTKFRDEIRPRFGVMRSREFIMKDAYSFHVNPDSLQQTYGVMYRAYSNIFTRLGLDFRAVQADTGAIGGSASHEFQVLASSGEDDIVFSDTSDFAANIELAEAVTVDAYQRALDRIEFGQGTQSKQDVATPDMPTCEQVAAHLDIPLSQTVKTLIVEGEPTEDGVPTLVALVLRGDHTLNEVKAEKLPQVKVPLTMASEAAMAAAGLHKGYIGVFGLPMPIIVDRSAAVLSDFVSGANRAGFHTTGVNWQRDAEVAAVADIRNVVEGDPSPDGQGTLRIRRGIEVGHIFQLGDKYSRALNVTVTGEDGKPVTPLMGCYGIGVTRIVAAAIEQNHDERGIIWNISTTGESIAPFDVVIVPMIKGKFKDAAQDSAMKLSEQLYATLQARGVDVLLDDRDERAGVKFADLELVGIPHRVVISDKNIHTDPAQTLYEYVNRRDGEKQLLTLAQLLEKLV</sequence>
<dbReference type="SUPFAM" id="SSF55681">
    <property type="entry name" value="Class II aaRS and biotin synthetases"/>
    <property type="match status" value="1"/>
</dbReference>
<dbReference type="GO" id="GO:0002161">
    <property type="term" value="F:aminoacyl-tRNA deacylase activity"/>
    <property type="evidence" value="ECO:0007669"/>
    <property type="project" value="InterPro"/>
</dbReference>
<comment type="catalytic activity">
    <reaction evidence="9 10">
        <text>tRNA(Pro) + L-proline + ATP = L-prolyl-tRNA(Pro) + AMP + diphosphate</text>
        <dbReference type="Rhea" id="RHEA:14305"/>
        <dbReference type="Rhea" id="RHEA-COMP:9700"/>
        <dbReference type="Rhea" id="RHEA-COMP:9702"/>
        <dbReference type="ChEBI" id="CHEBI:30616"/>
        <dbReference type="ChEBI" id="CHEBI:33019"/>
        <dbReference type="ChEBI" id="CHEBI:60039"/>
        <dbReference type="ChEBI" id="CHEBI:78442"/>
        <dbReference type="ChEBI" id="CHEBI:78532"/>
        <dbReference type="ChEBI" id="CHEBI:456215"/>
        <dbReference type="EC" id="6.1.1.15"/>
    </reaction>
</comment>
<dbReference type="InterPro" id="IPR036754">
    <property type="entry name" value="YbaK/aa-tRNA-synt-asso_dom_sf"/>
</dbReference>
<evidence type="ECO:0000256" key="4">
    <source>
        <dbReference type="ARBA" id="ARBA00022598"/>
    </source>
</evidence>
<dbReference type="CDD" id="cd00861">
    <property type="entry name" value="ProRS_anticodon_short"/>
    <property type="match status" value="1"/>
</dbReference>
<dbReference type="EMBL" id="LZMZ01000009">
    <property type="protein sequence ID" value="OBX79935.1"/>
    <property type="molecule type" value="Genomic_DNA"/>
</dbReference>
<dbReference type="CDD" id="cd04334">
    <property type="entry name" value="ProRS-INS"/>
    <property type="match status" value="1"/>
</dbReference>
<dbReference type="Pfam" id="PF03129">
    <property type="entry name" value="HGTP_anticodon"/>
    <property type="match status" value="1"/>
</dbReference>
<name>A0A1B8QE25_9GAMM</name>
<comment type="similarity">
    <text evidence="10">Belongs to the class-II aminoacyl-tRNA synthetase family. ProS type 1 subfamily.</text>
</comment>
<dbReference type="InterPro" id="IPR002314">
    <property type="entry name" value="aa-tRNA-synt_IIb"/>
</dbReference>
<dbReference type="Pfam" id="PF00587">
    <property type="entry name" value="tRNA-synt_2b"/>
    <property type="match status" value="1"/>
</dbReference>
<dbReference type="InterPro" id="IPR023717">
    <property type="entry name" value="Pro-tRNA-Synthase_IIa_type1"/>
</dbReference>
<evidence type="ECO:0000313" key="13">
    <source>
        <dbReference type="Proteomes" id="UP000092508"/>
    </source>
</evidence>
<dbReference type="InterPro" id="IPR004154">
    <property type="entry name" value="Anticodon-bd"/>
</dbReference>
<organism evidence="12 13">
    <name type="scientific">Faucicola atlantae</name>
    <dbReference type="NCBI Taxonomy" id="34059"/>
    <lineage>
        <taxon>Bacteria</taxon>
        <taxon>Pseudomonadati</taxon>
        <taxon>Pseudomonadota</taxon>
        <taxon>Gammaproteobacteria</taxon>
        <taxon>Moraxellales</taxon>
        <taxon>Moraxellaceae</taxon>
        <taxon>Faucicola</taxon>
    </lineage>
</organism>
<dbReference type="RefSeq" id="WP_067235428.1">
    <property type="nucleotide sequence ID" value="NZ_LZMZ01000009.1"/>
</dbReference>
<feature type="domain" description="Aminoacyl-transfer RNA synthetases class-II family profile" evidence="11">
    <location>
        <begin position="38"/>
        <end position="487"/>
    </location>
</feature>
<evidence type="ECO:0000256" key="10">
    <source>
        <dbReference type="HAMAP-Rule" id="MF_01569"/>
    </source>
</evidence>
<dbReference type="GO" id="GO:0004827">
    <property type="term" value="F:proline-tRNA ligase activity"/>
    <property type="evidence" value="ECO:0007669"/>
    <property type="project" value="UniProtKB-UniRule"/>
</dbReference>
<dbReference type="InterPro" id="IPR036621">
    <property type="entry name" value="Anticodon-bd_dom_sf"/>
</dbReference>
<dbReference type="EC" id="6.1.1.15" evidence="10"/>
<keyword evidence="8 10" id="KW-0030">Aminoacyl-tRNA synthetase</keyword>
<evidence type="ECO:0000256" key="3">
    <source>
        <dbReference type="ARBA" id="ARBA00022490"/>
    </source>
</evidence>
<evidence type="ECO:0000256" key="7">
    <source>
        <dbReference type="ARBA" id="ARBA00022917"/>
    </source>
</evidence>
<dbReference type="OrthoDB" id="9809052at2"/>
<evidence type="ECO:0000256" key="2">
    <source>
        <dbReference type="ARBA" id="ARBA00011738"/>
    </source>
</evidence>
<dbReference type="InterPro" id="IPR045864">
    <property type="entry name" value="aa-tRNA-synth_II/BPL/LPL"/>
</dbReference>
<gene>
    <name evidence="10" type="primary">proS</name>
    <name evidence="12" type="ORF">A9308_04800</name>
</gene>
<dbReference type="InterPro" id="IPR004500">
    <property type="entry name" value="Pro-tRNA-synth_IIa_bac-type"/>
</dbReference>
<evidence type="ECO:0000256" key="5">
    <source>
        <dbReference type="ARBA" id="ARBA00022741"/>
    </source>
</evidence>
<evidence type="ECO:0000256" key="8">
    <source>
        <dbReference type="ARBA" id="ARBA00023146"/>
    </source>
</evidence>
<comment type="function">
    <text evidence="10">Catalyzes the attachment of proline to tRNA(Pro) in a two-step reaction: proline is first activated by ATP to form Pro-AMP and then transferred to the acceptor end of tRNA(Pro). As ProRS can inadvertently accommodate and process non-cognate amino acids such as alanine and cysteine, to avoid such errors it has two additional distinct editing activities against alanine. One activity is designated as 'pretransfer' editing and involves the tRNA(Pro)-independent hydrolysis of activated Ala-AMP. The other activity is designated 'posttransfer' editing and involves deacylation of mischarged Ala-tRNA(Pro). The misacylated Cys-tRNA(Pro) is not edited by ProRS.</text>
</comment>
<dbReference type="AlphaFoldDB" id="A0A1B8QE25"/>
<comment type="domain">
    <text evidence="10">Consists of three domains: the N-terminal catalytic domain, the editing domain and the C-terminal anticodon-binding domain.</text>
</comment>
<dbReference type="CDD" id="cd00779">
    <property type="entry name" value="ProRS_core_prok"/>
    <property type="match status" value="1"/>
</dbReference>
<keyword evidence="5 10" id="KW-0547">Nucleotide-binding</keyword>
<dbReference type="Gene3D" id="3.90.960.10">
    <property type="entry name" value="YbaK/aminoacyl-tRNA synthetase-associated domain"/>
    <property type="match status" value="1"/>
</dbReference>
<keyword evidence="6 10" id="KW-0067">ATP-binding</keyword>
<dbReference type="InterPro" id="IPR006195">
    <property type="entry name" value="aa-tRNA-synth_II"/>
</dbReference>
<dbReference type="STRING" id="34059.A9308_04800"/>
<dbReference type="InterPro" id="IPR002316">
    <property type="entry name" value="Pro-tRNA-ligase_IIa"/>
</dbReference>
<dbReference type="InterPro" id="IPR044140">
    <property type="entry name" value="ProRS_anticodon_short"/>
</dbReference>
<dbReference type="PANTHER" id="PTHR42753:SF2">
    <property type="entry name" value="PROLINE--TRNA LIGASE"/>
    <property type="match status" value="1"/>
</dbReference>
<evidence type="ECO:0000256" key="6">
    <source>
        <dbReference type="ARBA" id="ARBA00022840"/>
    </source>
</evidence>
<dbReference type="Gene3D" id="3.40.50.800">
    <property type="entry name" value="Anticodon-binding domain"/>
    <property type="match status" value="1"/>
</dbReference>
<comment type="caution">
    <text evidence="12">The sequence shown here is derived from an EMBL/GenBank/DDBJ whole genome shotgun (WGS) entry which is preliminary data.</text>
</comment>
<keyword evidence="3 10" id="KW-0963">Cytoplasm</keyword>
<dbReference type="InterPro" id="IPR007214">
    <property type="entry name" value="YbaK/aa-tRNA-synth-assoc-dom"/>
</dbReference>
<dbReference type="PROSITE" id="PS50862">
    <property type="entry name" value="AA_TRNA_LIGASE_II"/>
    <property type="match status" value="1"/>
</dbReference>
<dbReference type="HAMAP" id="MF_01569">
    <property type="entry name" value="Pro_tRNA_synth_type1"/>
    <property type="match status" value="1"/>
</dbReference>
<dbReference type="PRINTS" id="PR01046">
    <property type="entry name" value="TRNASYNTHPRO"/>
</dbReference>
<dbReference type="SUPFAM" id="SSF55826">
    <property type="entry name" value="YbaK/ProRS associated domain"/>
    <property type="match status" value="1"/>
</dbReference>
<evidence type="ECO:0000256" key="9">
    <source>
        <dbReference type="ARBA" id="ARBA00047671"/>
    </source>
</evidence>
<dbReference type="FunFam" id="3.30.930.10:FF:000012">
    <property type="entry name" value="Proline--tRNA ligase"/>
    <property type="match status" value="1"/>
</dbReference>
<comment type="subunit">
    <text evidence="2 10">Homodimer.</text>
</comment>
<proteinExistence type="inferred from homology"/>
<dbReference type="GO" id="GO:0005829">
    <property type="term" value="C:cytosol"/>
    <property type="evidence" value="ECO:0007669"/>
    <property type="project" value="TreeGrafter"/>
</dbReference>
<evidence type="ECO:0000256" key="1">
    <source>
        <dbReference type="ARBA" id="ARBA00004496"/>
    </source>
</evidence>
<dbReference type="InterPro" id="IPR033730">
    <property type="entry name" value="ProRS_core_prok"/>
</dbReference>
<dbReference type="SUPFAM" id="SSF52954">
    <property type="entry name" value="Class II aaRS ABD-related"/>
    <property type="match status" value="1"/>
</dbReference>